<evidence type="ECO:0000256" key="1">
    <source>
        <dbReference type="SAM" id="SignalP"/>
    </source>
</evidence>
<keyword evidence="1" id="KW-0732">Signal</keyword>
<accession>A0A4Q4NA99</accession>
<organism evidence="2 3">
    <name type="scientific">Alternaria alternata</name>
    <name type="common">Alternaria rot fungus</name>
    <name type="synonym">Torula alternata</name>
    <dbReference type="NCBI Taxonomy" id="5599"/>
    <lineage>
        <taxon>Eukaryota</taxon>
        <taxon>Fungi</taxon>
        <taxon>Dikarya</taxon>
        <taxon>Ascomycota</taxon>
        <taxon>Pezizomycotina</taxon>
        <taxon>Dothideomycetes</taxon>
        <taxon>Pleosporomycetidae</taxon>
        <taxon>Pleosporales</taxon>
        <taxon>Pleosporineae</taxon>
        <taxon>Pleosporaceae</taxon>
        <taxon>Alternaria</taxon>
        <taxon>Alternaria sect. Alternaria</taxon>
        <taxon>Alternaria alternata complex</taxon>
    </lineage>
</organism>
<proteinExistence type="predicted"/>
<dbReference type="AlphaFoldDB" id="A0A4Q4NA99"/>
<protein>
    <recommendedName>
        <fullName evidence="4">Extracellular membrane protein CFEM domain-containing protein</fullName>
    </recommendedName>
</protein>
<reference evidence="3" key="1">
    <citation type="journal article" date="2019" name="bioRxiv">
        <title>Genomics, evolutionary history and diagnostics of the Alternaria alternata species group including apple and Asian pear pathotypes.</title>
        <authorList>
            <person name="Armitage A.D."/>
            <person name="Cockerton H.M."/>
            <person name="Sreenivasaprasad S."/>
            <person name="Woodhall J.W."/>
            <person name="Lane C.R."/>
            <person name="Harrison R.J."/>
            <person name="Clarkson J.P."/>
        </authorList>
    </citation>
    <scope>NUCLEOTIDE SEQUENCE [LARGE SCALE GENOMIC DNA]</scope>
    <source>
        <strain evidence="3">FERA 1177</strain>
    </source>
</reference>
<evidence type="ECO:0000313" key="2">
    <source>
        <dbReference type="EMBL" id="RYN72390.1"/>
    </source>
</evidence>
<name>A0A4Q4NA99_ALTAL</name>
<dbReference type="Proteomes" id="UP000291422">
    <property type="component" value="Unassembled WGS sequence"/>
</dbReference>
<dbReference type="EMBL" id="PDXD01000026">
    <property type="protein sequence ID" value="RYN72390.1"/>
    <property type="molecule type" value="Genomic_DNA"/>
</dbReference>
<gene>
    <name evidence="2" type="ORF">AA0117_g8622</name>
</gene>
<sequence>MIQQHTPPLHLFITFALLLARASANHSSCYIGDGAEDTGSQPCPESNMCCYLDRTDGYADDVCIQGACYSNYWTGQYFVIGCTSQNWDEGSGCSPLWDVCGPSHLPKLFPRVTDGECWVVSQDTPTSHAVMTAVSVAAIPMLRVVTAILGYI</sequence>
<evidence type="ECO:0008006" key="4">
    <source>
        <dbReference type="Google" id="ProtNLM"/>
    </source>
</evidence>
<feature type="signal peptide" evidence="1">
    <location>
        <begin position="1"/>
        <end position="24"/>
    </location>
</feature>
<evidence type="ECO:0000313" key="3">
    <source>
        <dbReference type="Proteomes" id="UP000291422"/>
    </source>
</evidence>
<feature type="chain" id="PRO_5020832808" description="Extracellular membrane protein CFEM domain-containing protein" evidence="1">
    <location>
        <begin position="25"/>
        <end position="152"/>
    </location>
</feature>
<comment type="caution">
    <text evidence="2">The sequence shown here is derived from an EMBL/GenBank/DDBJ whole genome shotgun (WGS) entry which is preliminary data.</text>
</comment>